<dbReference type="InterPro" id="IPR036909">
    <property type="entry name" value="Cyt_c-like_dom_sf"/>
</dbReference>
<name>A0ABT8WM93_9FLAO</name>
<dbReference type="EMBL" id="JAUOEL010000002">
    <property type="protein sequence ID" value="MDO5974155.1"/>
    <property type="molecule type" value="Genomic_DNA"/>
</dbReference>
<gene>
    <name evidence="2" type="ORF">Q4Q40_08160</name>
</gene>
<keyword evidence="1" id="KW-0732">Signal</keyword>
<comment type="caution">
    <text evidence="2">The sequence shown here is derived from an EMBL/GenBank/DDBJ whole genome shotgun (WGS) entry which is preliminary data.</text>
</comment>
<keyword evidence="3" id="KW-1185">Reference proteome</keyword>
<evidence type="ECO:0000313" key="2">
    <source>
        <dbReference type="EMBL" id="MDO5974155.1"/>
    </source>
</evidence>
<protein>
    <recommendedName>
        <fullName evidence="4">Cytochrome c domain-containing protein</fullName>
    </recommendedName>
</protein>
<feature type="signal peptide" evidence="1">
    <location>
        <begin position="1"/>
        <end position="33"/>
    </location>
</feature>
<sequence length="128" mass="14184">MRINNYKKEAMNLNKIIYALAISVLLFNCSSNSNDDLNPDPDPDPNGKITYEANVKNIINSNCAQCHDSTPINGAPFSLVTYTQVKDRIDAILSRINSVSSPMPPSGQMPSSNRDLIQQWKDDGLLEN</sequence>
<dbReference type="SUPFAM" id="SSF46626">
    <property type="entry name" value="Cytochrome c"/>
    <property type="match status" value="1"/>
</dbReference>
<accession>A0ABT8WM93</accession>
<proteinExistence type="predicted"/>
<evidence type="ECO:0008006" key="4">
    <source>
        <dbReference type="Google" id="ProtNLM"/>
    </source>
</evidence>
<evidence type="ECO:0000313" key="3">
    <source>
        <dbReference type="Proteomes" id="UP001176806"/>
    </source>
</evidence>
<organism evidence="2 3">
    <name type="scientific">Flavivirga jejuensis</name>
    <dbReference type="NCBI Taxonomy" id="870487"/>
    <lineage>
        <taxon>Bacteria</taxon>
        <taxon>Pseudomonadati</taxon>
        <taxon>Bacteroidota</taxon>
        <taxon>Flavobacteriia</taxon>
        <taxon>Flavobacteriales</taxon>
        <taxon>Flavobacteriaceae</taxon>
        <taxon>Flavivirga</taxon>
    </lineage>
</organism>
<feature type="chain" id="PRO_5045527303" description="Cytochrome c domain-containing protein" evidence="1">
    <location>
        <begin position="34"/>
        <end position="128"/>
    </location>
</feature>
<dbReference type="RefSeq" id="WP_303301294.1">
    <property type="nucleotide sequence ID" value="NZ_BAABDA010000051.1"/>
</dbReference>
<dbReference type="Proteomes" id="UP001176806">
    <property type="component" value="Unassembled WGS sequence"/>
</dbReference>
<evidence type="ECO:0000256" key="1">
    <source>
        <dbReference type="SAM" id="SignalP"/>
    </source>
</evidence>
<reference evidence="2" key="1">
    <citation type="submission" date="2023-07" db="EMBL/GenBank/DDBJ databases">
        <title>Two novel species in the genus Flavivirga.</title>
        <authorList>
            <person name="Kwon K."/>
        </authorList>
    </citation>
    <scope>NUCLEOTIDE SEQUENCE</scope>
    <source>
        <strain evidence="2">KACC 14158</strain>
    </source>
</reference>